<evidence type="ECO:0000313" key="8">
    <source>
        <dbReference type="WBParaSite" id="PDA_v2.g26009.t1"/>
    </source>
</evidence>
<proteinExistence type="inferred from homology"/>
<accession>A0A914QA33</accession>
<comment type="caution">
    <text evidence="6">Lacks conserved residue(s) required for the propagation of feature annotation.</text>
</comment>
<sequence length="176" mass="20248">MYPGTDSLFLYPIGSFLSYYTTMVRYYLLIASALNRLTAVAYPSKYDKLWSNYTKYIIIISFAIPIPLTFHILFGKTSVYSAPPVYGIDVKASWFPISRALLNAIQSTLTSILTFLFNFITLYLLWSRKGQQKSISKAEIGLLFICCYDFCINLIFATHQLISVQTEFKYMILLKN</sequence>
<feature type="transmembrane region" description="Helical" evidence="6">
    <location>
        <begin position="104"/>
        <end position="126"/>
    </location>
</feature>
<dbReference type="WBParaSite" id="PDA_v2.g26009.t1">
    <property type="protein sequence ID" value="PDA_v2.g26009.t1"/>
    <property type="gene ID" value="PDA_v2.g26009"/>
</dbReference>
<dbReference type="GO" id="GO:0004888">
    <property type="term" value="F:transmembrane signaling receptor activity"/>
    <property type="evidence" value="ECO:0007669"/>
    <property type="project" value="InterPro"/>
</dbReference>
<dbReference type="SUPFAM" id="SSF81321">
    <property type="entry name" value="Family A G protein-coupled receptor-like"/>
    <property type="match status" value="1"/>
</dbReference>
<evidence type="ECO:0000256" key="5">
    <source>
        <dbReference type="ARBA" id="ARBA00023136"/>
    </source>
</evidence>
<comment type="similarity">
    <text evidence="2 6">Belongs to the nematode receptor-like protein srg family.</text>
</comment>
<dbReference type="Gene3D" id="1.20.1070.10">
    <property type="entry name" value="Rhodopsin 7-helix transmembrane proteins"/>
    <property type="match status" value="1"/>
</dbReference>
<protein>
    <recommendedName>
        <fullName evidence="6">Serpentine receptor class gamma</fullName>
    </recommendedName>
</protein>
<dbReference type="GO" id="GO:0016020">
    <property type="term" value="C:membrane"/>
    <property type="evidence" value="ECO:0007669"/>
    <property type="project" value="UniProtKB-SubCell"/>
</dbReference>
<evidence type="ECO:0000256" key="2">
    <source>
        <dbReference type="ARBA" id="ARBA00005692"/>
    </source>
</evidence>
<comment type="subcellular location">
    <subcellularLocation>
        <location evidence="1">Membrane</location>
        <topology evidence="1">Multi-pass membrane protein</topology>
    </subcellularLocation>
</comment>
<evidence type="ECO:0000256" key="3">
    <source>
        <dbReference type="ARBA" id="ARBA00022692"/>
    </source>
</evidence>
<reference evidence="8" key="1">
    <citation type="submission" date="2022-11" db="UniProtKB">
        <authorList>
            <consortium name="WormBaseParasite"/>
        </authorList>
    </citation>
    <scope>IDENTIFICATION</scope>
</reference>
<feature type="transmembrane region" description="Helical" evidence="6">
    <location>
        <begin position="138"/>
        <end position="162"/>
    </location>
</feature>
<feature type="transmembrane region" description="Helical" evidence="6">
    <location>
        <begin position="56"/>
        <end position="74"/>
    </location>
</feature>
<organism evidence="7 8">
    <name type="scientific">Panagrolaimus davidi</name>
    <dbReference type="NCBI Taxonomy" id="227884"/>
    <lineage>
        <taxon>Eukaryota</taxon>
        <taxon>Metazoa</taxon>
        <taxon>Ecdysozoa</taxon>
        <taxon>Nematoda</taxon>
        <taxon>Chromadorea</taxon>
        <taxon>Rhabditida</taxon>
        <taxon>Tylenchina</taxon>
        <taxon>Panagrolaimomorpha</taxon>
        <taxon>Panagrolaimoidea</taxon>
        <taxon>Panagrolaimidae</taxon>
        <taxon>Panagrolaimus</taxon>
    </lineage>
</organism>
<dbReference type="PANTHER" id="PTHR31552:SF8">
    <property type="entry name" value="SERPENTINE RECEPTOR CLASS GAMMA"/>
    <property type="match status" value="1"/>
</dbReference>
<dbReference type="Proteomes" id="UP000887578">
    <property type="component" value="Unplaced"/>
</dbReference>
<keyword evidence="3 6" id="KW-0812">Transmembrane</keyword>
<keyword evidence="5 6" id="KW-0472">Membrane</keyword>
<dbReference type="Pfam" id="PF02118">
    <property type="entry name" value="Srg"/>
    <property type="match status" value="1"/>
</dbReference>
<evidence type="ECO:0000313" key="7">
    <source>
        <dbReference type="Proteomes" id="UP000887578"/>
    </source>
</evidence>
<keyword evidence="7" id="KW-1185">Reference proteome</keyword>
<evidence type="ECO:0000256" key="6">
    <source>
        <dbReference type="RuleBase" id="RU280813"/>
    </source>
</evidence>
<dbReference type="GO" id="GO:0007606">
    <property type="term" value="P:sensory perception of chemical stimulus"/>
    <property type="evidence" value="ECO:0007669"/>
    <property type="project" value="UniProtKB-UniRule"/>
</dbReference>
<evidence type="ECO:0000256" key="1">
    <source>
        <dbReference type="ARBA" id="ARBA00004141"/>
    </source>
</evidence>
<dbReference type="PANTHER" id="PTHR31552">
    <property type="entry name" value="SERPENTINE RECEPTOR CLASS GAMMA"/>
    <property type="match status" value="1"/>
</dbReference>
<name>A0A914QA33_9BILA</name>
<dbReference type="AlphaFoldDB" id="A0A914QA33"/>
<dbReference type="InterPro" id="IPR000609">
    <property type="entry name" value="7TM_GPCR_serpentine_rcpt_Srg"/>
</dbReference>
<evidence type="ECO:0000256" key="4">
    <source>
        <dbReference type="ARBA" id="ARBA00022989"/>
    </source>
</evidence>
<keyword evidence="4 6" id="KW-1133">Transmembrane helix</keyword>